<evidence type="ECO:0000256" key="1">
    <source>
        <dbReference type="ARBA" id="ARBA00004651"/>
    </source>
</evidence>
<dbReference type="EMBL" id="UINC01001756">
    <property type="protein sequence ID" value="SUZ88132.1"/>
    <property type="molecule type" value="Genomic_DNA"/>
</dbReference>
<dbReference type="InterPro" id="IPR050601">
    <property type="entry name" value="CPA3_antiporter_subunitC"/>
</dbReference>
<proteinExistence type="predicted"/>
<feature type="transmembrane region" description="Helical" evidence="6">
    <location>
        <begin position="64"/>
        <end position="89"/>
    </location>
</feature>
<keyword evidence="3 6" id="KW-0812">Transmembrane</keyword>
<evidence type="ECO:0000313" key="7">
    <source>
        <dbReference type="EMBL" id="SUZ88132.1"/>
    </source>
</evidence>
<feature type="non-terminal residue" evidence="7">
    <location>
        <position position="1"/>
    </location>
</feature>
<name>A0A381R8X0_9ZZZZ</name>
<evidence type="ECO:0000256" key="6">
    <source>
        <dbReference type="SAM" id="Phobius"/>
    </source>
</evidence>
<comment type="subcellular location">
    <subcellularLocation>
        <location evidence="1">Cell membrane</location>
        <topology evidence="1">Multi-pass membrane protein</topology>
    </subcellularLocation>
</comment>
<dbReference type="AlphaFoldDB" id="A0A381R8X0"/>
<dbReference type="Pfam" id="PF00420">
    <property type="entry name" value="Oxidored_q2"/>
    <property type="match status" value="1"/>
</dbReference>
<evidence type="ECO:0000256" key="5">
    <source>
        <dbReference type="ARBA" id="ARBA00023136"/>
    </source>
</evidence>
<keyword evidence="4 6" id="KW-1133">Transmembrane helix</keyword>
<evidence type="ECO:0000256" key="3">
    <source>
        <dbReference type="ARBA" id="ARBA00022692"/>
    </source>
</evidence>
<organism evidence="7">
    <name type="scientific">marine metagenome</name>
    <dbReference type="NCBI Taxonomy" id="408172"/>
    <lineage>
        <taxon>unclassified sequences</taxon>
        <taxon>metagenomes</taxon>
        <taxon>ecological metagenomes</taxon>
    </lineage>
</organism>
<dbReference type="PANTHER" id="PTHR34583">
    <property type="entry name" value="ANTIPORTER SUBUNIT MNHC2-RELATED"/>
    <property type="match status" value="1"/>
</dbReference>
<dbReference type="GO" id="GO:0005886">
    <property type="term" value="C:plasma membrane"/>
    <property type="evidence" value="ECO:0007669"/>
    <property type="project" value="UniProtKB-SubCell"/>
</dbReference>
<evidence type="ECO:0000256" key="2">
    <source>
        <dbReference type="ARBA" id="ARBA00022475"/>
    </source>
</evidence>
<keyword evidence="2" id="KW-1003">Cell membrane</keyword>
<accession>A0A381R8X0</accession>
<evidence type="ECO:0008006" key="8">
    <source>
        <dbReference type="Google" id="ProtNLM"/>
    </source>
</evidence>
<dbReference type="Gene3D" id="1.10.287.3510">
    <property type="match status" value="1"/>
</dbReference>
<evidence type="ECO:0000256" key="4">
    <source>
        <dbReference type="ARBA" id="ARBA00022989"/>
    </source>
</evidence>
<gene>
    <name evidence="7" type="ORF">METZ01_LOCUS40986</name>
</gene>
<reference evidence="7" key="1">
    <citation type="submission" date="2018-05" db="EMBL/GenBank/DDBJ databases">
        <authorList>
            <person name="Lanie J.A."/>
            <person name="Ng W.-L."/>
            <person name="Kazmierczak K.M."/>
            <person name="Andrzejewski T.M."/>
            <person name="Davidsen T.M."/>
            <person name="Wayne K.J."/>
            <person name="Tettelin H."/>
            <person name="Glass J.I."/>
            <person name="Rusch D."/>
            <person name="Podicherti R."/>
            <person name="Tsui H.-C.T."/>
            <person name="Winkler M.E."/>
        </authorList>
    </citation>
    <scope>NUCLEOTIDE SEQUENCE</scope>
</reference>
<dbReference type="InterPro" id="IPR039428">
    <property type="entry name" value="NUOK/Mnh_C1-like"/>
</dbReference>
<sequence>VAVLVTVSVYLMLSRELKSVAMGVFALGHGANLSIIAMSGSPVLADGGLRNPPILGAVGLVDPLPQALILTAIVINFAVMGFLLTLLILTAKRTGTLNVDELATEDRPTPGRMGDDR</sequence>
<protein>
    <recommendedName>
        <fullName evidence="8">Na+/H+ antiporter subunit C</fullName>
    </recommendedName>
</protein>
<keyword evidence="5 6" id="KW-0472">Membrane</keyword>
<dbReference type="PANTHER" id="PTHR34583:SF2">
    <property type="entry name" value="ANTIPORTER SUBUNIT MNHC2-RELATED"/>
    <property type="match status" value="1"/>
</dbReference>
<feature type="transmembrane region" description="Helical" evidence="6">
    <location>
        <begin position="20"/>
        <end position="44"/>
    </location>
</feature>